<dbReference type="Gene3D" id="3.40.50.150">
    <property type="entry name" value="Vaccinia Virus protein VP39"/>
    <property type="match status" value="1"/>
</dbReference>
<evidence type="ECO:0000313" key="2">
    <source>
        <dbReference type="Proteomes" id="UP000094056"/>
    </source>
</evidence>
<dbReference type="EC" id="2.1.1.285" evidence="1"/>
<keyword evidence="1" id="KW-0808">Transferase</keyword>
<organism evidence="1 2">
    <name type="scientific">Candidatus Scalindua rubra</name>
    <dbReference type="NCBI Taxonomy" id="1872076"/>
    <lineage>
        <taxon>Bacteria</taxon>
        <taxon>Pseudomonadati</taxon>
        <taxon>Planctomycetota</taxon>
        <taxon>Candidatus Brocadiia</taxon>
        <taxon>Candidatus Brocadiales</taxon>
        <taxon>Candidatus Scalinduaceae</taxon>
        <taxon>Candidatus Scalindua</taxon>
    </lineage>
</organism>
<protein>
    <submittedName>
        <fullName evidence="1">Demethyldecarbamoylnovobiocin O-methyltransferase</fullName>
        <ecNumber evidence="1">2.1.1.285</ecNumber>
    </submittedName>
</protein>
<accession>A0A1E3XB74</accession>
<dbReference type="PANTHER" id="PTHR40036:SF1">
    <property type="entry name" value="MACROCIN O-METHYLTRANSFERASE"/>
    <property type="match status" value="1"/>
</dbReference>
<dbReference type="Proteomes" id="UP000094056">
    <property type="component" value="Unassembled WGS sequence"/>
</dbReference>
<dbReference type="Pfam" id="PF05711">
    <property type="entry name" value="TylF"/>
    <property type="match status" value="1"/>
</dbReference>
<dbReference type="GO" id="GO:0032259">
    <property type="term" value="P:methylation"/>
    <property type="evidence" value="ECO:0007669"/>
    <property type="project" value="UniProtKB-KW"/>
</dbReference>
<dbReference type="InterPro" id="IPR008884">
    <property type="entry name" value="TylF_MeTrfase"/>
</dbReference>
<dbReference type="GO" id="GO:0008168">
    <property type="term" value="F:methyltransferase activity"/>
    <property type="evidence" value="ECO:0007669"/>
    <property type="project" value="UniProtKB-KW"/>
</dbReference>
<keyword evidence="1" id="KW-0489">Methyltransferase</keyword>
<gene>
    <name evidence="1" type="primary">novP</name>
    <name evidence="1" type="ORF">SCARUB_01959</name>
</gene>
<dbReference type="AlphaFoldDB" id="A0A1E3XB74"/>
<reference evidence="1 2" key="1">
    <citation type="submission" date="2016-07" db="EMBL/GenBank/DDBJ databases">
        <title>Draft genome of Scalindua rubra, obtained from a brine-seawater interface in the Red Sea, sheds light on salt adaptation in anammox bacteria.</title>
        <authorList>
            <person name="Speth D.R."/>
            <person name="Lagkouvardos I."/>
            <person name="Wang Y."/>
            <person name="Qian P.-Y."/>
            <person name="Dutilh B.E."/>
            <person name="Jetten M.S."/>
        </authorList>
    </citation>
    <scope>NUCLEOTIDE SEQUENCE [LARGE SCALE GENOMIC DNA]</scope>
    <source>
        <strain evidence="1">BSI-1</strain>
    </source>
</reference>
<dbReference type="PANTHER" id="PTHR40036">
    <property type="entry name" value="MACROCIN O-METHYLTRANSFERASE"/>
    <property type="match status" value="1"/>
</dbReference>
<name>A0A1E3XB74_9BACT</name>
<sequence>MKKFFMSDLYIIDKKDYTRKSEELMIKFLDEFFWKSFSMLKMNRIKGDYLEFGCGNNVRSFRLAYKYKVLEKMKLRLFAFDSFQGLSKPEGIDKHAQWRKGAMAVSIKDFHKVLASQNASPKDYHIVPGFYNETLDGFSPSKYGIKKAAMVFVDCDLYSSTVSVLNFVKEALTDGCVIAFDDWFCFNGDPKKGEQRAFSEFLKKNRDVSVSEYLNFGWHGKSFVVHRK</sequence>
<dbReference type="EMBL" id="MAYW01000044">
    <property type="protein sequence ID" value="ODS32907.1"/>
    <property type="molecule type" value="Genomic_DNA"/>
</dbReference>
<evidence type="ECO:0000313" key="1">
    <source>
        <dbReference type="EMBL" id="ODS32907.1"/>
    </source>
</evidence>
<comment type="caution">
    <text evidence="1">The sequence shown here is derived from an EMBL/GenBank/DDBJ whole genome shotgun (WGS) entry which is preliminary data.</text>
</comment>
<dbReference type="InterPro" id="IPR029063">
    <property type="entry name" value="SAM-dependent_MTases_sf"/>
</dbReference>
<proteinExistence type="predicted"/>